<dbReference type="Proteomes" id="UP000178230">
    <property type="component" value="Unassembled WGS sequence"/>
</dbReference>
<evidence type="ECO:0000313" key="2">
    <source>
        <dbReference type="EMBL" id="OGF99973.1"/>
    </source>
</evidence>
<sequence length="230" mass="26688">MKNQLVLSCVIPFFNESERLSQVIKVISRVKNIEQIICVDDGSKIDISSAIKKQFIKVKVIRLVQNRGKAEAIHEGLKAANGKYILLLDADLKNLKAYEVENAINIFIQNPDIDMIILRRINASFQIKLNRGDTLFSGERILKKSDLRKIIKEIRPDRFEIEIAINQFMMNNHKKVFWMSSSALNTYKIAKMGFFKGIVEDVPLILHLIRYIGIRNYLRQMFTFCKQRAI</sequence>
<evidence type="ECO:0000313" key="3">
    <source>
        <dbReference type="Proteomes" id="UP000178230"/>
    </source>
</evidence>
<dbReference type="InterPro" id="IPR029044">
    <property type="entry name" value="Nucleotide-diphossugar_trans"/>
</dbReference>
<dbReference type="SUPFAM" id="SSF53448">
    <property type="entry name" value="Nucleotide-diphospho-sugar transferases"/>
    <property type="match status" value="1"/>
</dbReference>
<reference evidence="2 3" key="1">
    <citation type="journal article" date="2016" name="Nat. Commun.">
        <title>Thousands of microbial genomes shed light on interconnected biogeochemical processes in an aquifer system.</title>
        <authorList>
            <person name="Anantharaman K."/>
            <person name="Brown C.T."/>
            <person name="Hug L.A."/>
            <person name="Sharon I."/>
            <person name="Castelle C.J."/>
            <person name="Probst A.J."/>
            <person name="Thomas B.C."/>
            <person name="Singh A."/>
            <person name="Wilkins M.J."/>
            <person name="Karaoz U."/>
            <person name="Brodie E.L."/>
            <person name="Williams K.H."/>
            <person name="Hubbard S.S."/>
            <person name="Banfield J.F."/>
        </authorList>
    </citation>
    <scope>NUCLEOTIDE SEQUENCE [LARGE SCALE GENOMIC DNA]</scope>
</reference>
<dbReference type="AlphaFoldDB" id="A0A1F5YIQ9"/>
<comment type="caution">
    <text evidence="2">The sequence shown here is derived from an EMBL/GenBank/DDBJ whole genome shotgun (WGS) entry which is preliminary data.</text>
</comment>
<evidence type="ECO:0000259" key="1">
    <source>
        <dbReference type="Pfam" id="PF00535"/>
    </source>
</evidence>
<proteinExistence type="predicted"/>
<dbReference type="Pfam" id="PF00535">
    <property type="entry name" value="Glycos_transf_2"/>
    <property type="match status" value="1"/>
</dbReference>
<dbReference type="PANTHER" id="PTHR48090">
    <property type="entry name" value="UNDECAPRENYL-PHOSPHATE 4-DEOXY-4-FORMAMIDO-L-ARABINOSE TRANSFERASE-RELATED"/>
    <property type="match status" value="1"/>
</dbReference>
<name>A0A1F5YIQ9_9BACT</name>
<accession>A0A1F5YIQ9</accession>
<dbReference type="InterPro" id="IPR050256">
    <property type="entry name" value="Glycosyltransferase_2"/>
</dbReference>
<protein>
    <recommendedName>
        <fullName evidence="1">Glycosyltransferase 2-like domain-containing protein</fullName>
    </recommendedName>
</protein>
<dbReference type="Gene3D" id="3.90.550.10">
    <property type="entry name" value="Spore Coat Polysaccharide Biosynthesis Protein SpsA, Chain A"/>
    <property type="match status" value="1"/>
</dbReference>
<feature type="domain" description="Glycosyltransferase 2-like" evidence="1">
    <location>
        <begin position="8"/>
        <end position="138"/>
    </location>
</feature>
<gene>
    <name evidence="2" type="ORF">A2Y99_01460</name>
</gene>
<dbReference type="EMBL" id="MFIY01000031">
    <property type="protein sequence ID" value="OGF99973.1"/>
    <property type="molecule type" value="Genomic_DNA"/>
</dbReference>
<dbReference type="InterPro" id="IPR001173">
    <property type="entry name" value="Glyco_trans_2-like"/>
</dbReference>
<organism evidence="2 3">
    <name type="scientific">Candidatus Gottesmanbacteria bacterium RBG_13_37_7</name>
    <dbReference type="NCBI Taxonomy" id="1798369"/>
    <lineage>
        <taxon>Bacteria</taxon>
        <taxon>Candidatus Gottesmaniibacteriota</taxon>
    </lineage>
</organism>